<proteinExistence type="predicted"/>
<protein>
    <submittedName>
        <fullName evidence="2">Uncharacterized protein</fullName>
    </submittedName>
</protein>
<evidence type="ECO:0000313" key="2">
    <source>
        <dbReference type="EMBL" id="OHT11089.1"/>
    </source>
</evidence>
<dbReference type="RefSeq" id="XP_068364225.1">
    <property type="nucleotide sequence ID" value="XM_068491641.1"/>
</dbReference>
<dbReference type="AlphaFoldDB" id="A0A1J4KI94"/>
<evidence type="ECO:0000256" key="1">
    <source>
        <dbReference type="SAM" id="MobiDB-lite"/>
    </source>
</evidence>
<dbReference type="Proteomes" id="UP000179807">
    <property type="component" value="Unassembled WGS sequence"/>
</dbReference>
<sequence>MQFQIPITDSYAQRNKPYQPIPQQKKLPPSKINPRGWRPYRTPKGLNQNAQPVENGPNSPVLNEMLSNELNVHSNEQHRLSNDRKQVKNLNNLYISNCNEREHQARLEFFKNLIHPPSQLDIPEDPTIPALPALSLHKENTAMPITGSVFSIKEMDSIPLITNDDNAYTMRPYQV</sequence>
<organism evidence="2 3">
    <name type="scientific">Tritrichomonas foetus</name>
    <dbReference type="NCBI Taxonomy" id="1144522"/>
    <lineage>
        <taxon>Eukaryota</taxon>
        <taxon>Metamonada</taxon>
        <taxon>Parabasalia</taxon>
        <taxon>Tritrichomonadida</taxon>
        <taxon>Tritrichomonadidae</taxon>
        <taxon>Tritrichomonas</taxon>
    </lineage>
</organism>
<accession>A0A1J4KI94</accession>
<feature type="compositionally biased region" description="Polar residues" evidence="1">
    <location>
        <begin position="45"/>
        <end position="56"/>
    </location>
</feature>
<dbReference type="GeneID" id="94826345"/>
<keyword evidence="3" id="KW-1185">Reference proteome</keyword>
<reference evidence="2" key="1">
    <citation type="submission" date="2016-10" db="EMBL/GenBank/DDBJ databases">
        <authorList>
            <person name="Benchimol M."/>
            <person name="Almeida L.G."/>
            <person name="Vasconcelos A.T."/>
            <person name="Perreira-Neves A."/>
            <person name="Rosa I.A."/>
            <person name="Tasca T."/>
            <person name="Bogo M.R."/>
            <person name="de Souza W."/>
        </authorList>
    </citation>
    <scope>NUCLEOTIDE SEQUENCE [LARGE SCALE GENOMIC DNA]</scope>
    <source>
        <strain evidence="2">K</strain>
    </source>
</reference>
<dbReference type="EMBL" id="MLAK01000594">
    <property type="protein sequence ID" value="OHT11089.1"/>
    <property type="molecule type" value="Genomic_DNA"/>
</dbReference>
<dbReference type="VEuPathDB" id="TrichDB:TRFO_04027"/>
<evidence type="ECO:0000313" key="3">
    <source>
        <dbReference type="Proteomes" id="UP000179807"/>
    </source>
</evidence>
<feature type="compositionally biased region" description="Polar residues" evidence="1">
    <location>
        <begin position="1"/>
        <end position="13"/>
    </location>
</feature>
<feature type="region of interest" description="Disordered" evidence="1">
    <location>
        <begin position="1"/>
        <end position="56"/>
    </location>
</feature>
<name>A0A1J4KI94_9EUKA</name>
<comment type="caution">
    <text evidence="2">The sequence shown here is derived from an EMBL/GenBank/DDBJ whole genome shotgun (WGS) entry which is preliminary data.</text>
</comment>
<gene>
    <name evidence="2" type="ORF">TRFO_04027</name>
</gene>